<name>A0A857KZZ2_9ACTN</name>
<proteinExistence type="predicted"/>
<dbReference type="PANTHER" id="PTHR34512">
    <property type="entry name" value="CELL SURFACE PROTEIN"/>
    <property type="match status" value="1"/>
</dbReference>
<dbReference type="InterPro" id="IPR011047">
    <property type="entry name" value="Quinoprotein_ADH-like_sf"/>
</dbReference>
<dbReference type="Gene3D" id="2.130.10.10">
    <property type="entry name" value="YVTN repeat-like/Quinoprotein amine dehydrogenase"/>
    <property type="match status" value="1"/>
</dbReference>
<dbReference type="AlphaFoldDB" id="A0A857KZZ2"/>
<dbReference type="Gene3D" id="2.40.128.630">
    <property type="match status" value="1"/>
</dbReference>
<protein>
    <submittedName>
        <fullName evidence="2">PQQ-binding-like beta-propeller repeat protein</fullName>
    </submittedName>
</protein>
<dbReference type="EMBL" id="CP045810">
    <property type="protein sequence ID" value="QHN40686.1"/>
    <property type="molecule type" value="Genomic_DNA"/>
</dbReference>
<evidence type="ECO:0000259" key="1">
    <source>
        <dbReference type="Pfam" id="PF13360"/>
    </source>
</evidence>
<accession>A0A857KZZ2</accession>
<sequence>MKMSRTLLWALLSGVALLVVAVVVVVTTVVDKDDQSGNTWLSGDGDSDYRGYDLSEPPQQVWRVSAAEAHVGMWLDPKTKWGAQEPTGYIEDGGIVIAAGAATVGDDGRKTVGINARDGAIRWQADTQGHGCSPLLTNHRIACAHIGDVDVLDTRTGKKNASFAQPDDGYDSTVSLGSTLVSVSRPDAVMAVHLGDEPGPGSRRIVGPIIDGNTGWTSNGTVGTYCSSSVRATSSIVFDSKGGQPRPASSTGCFSALPGGGFVESNAIEAVVYTDSGEMRFASPHPMTFPRTFGTSAERQIAIIPTTGGVVDLAARKEIWFSPVLLTDPLTTQQVVGIVGDVVVVLTDDGASLVGLSLHDGKQLWHIGGLRSYGSFSSPMSDGRRLVFRHSKEGLVCVDTSTGTRLWTLPDAEQDTSSKSFLSGGRMVTVNGAAIAGYGWR</sequence>
<organism evidence="2">
    <name type="scientific">Gordonia amarae</name>
    <dbReference type="NCBI Taxonomy" id="36821"/>
    <lineage>
        <taxon>Bacteria</taxon>
        <taxon>Bacillati</taxon>
        <taxon>Actinomycetota</taxon>
        <taxon>Actinomycetes</taxon>
        <taxon>Mycobacteriales</taxon>
        <taxon>Gordoniaceae</taxon>
        <taxon>Gordonia</taxon>
    </lineage>
</organism>
<dbReference type="PANTHER" id="PTHR34512:SF30">
    <property type="entry name" value="OUTER MEMBRANE PROTEIN ASSEMBLY FACTOR BAMB"/>
    <property type="match status" value="1"/>
</dbReference>
<feature type="domain" description="Pyrrolo-quinoline quinone repeat" evidence="1">
    <location>
        <begin position="317"/>
        <end position="434"/>
    </location>
</feature>
<dbReference type="SUPFAM" id="SSF50998">
    <property type="entry name" value="Quinoprotein alcohol dehydrogenase-like"/>
    <property type="match status" value="1"/>
</dbReference>
<gene>
    <name evidence="2" type="ORF">GII30_17410</name>
</gene>
<dbReference type="InterPro" id="IPR015943">
    <property type="entry name" value="WD40/YVTN_repeat-like_dom_sf"/>
</dbReference>
<evidence type="ECO:0000313" key="2">
    <source>
        <dbReference type="EMBL" id="QHN40686.1"/>
    </source>
</evidence>
<reference evidence="2" key="1">
    <citation type="journal article" date="2021" name="Nat. Microbiol.">
        <title>Cocultivation of an ultrasmall environmental parasitic bacterium with lytic ability against bacteria associated with wastewater foams.</title>
        <authorList>
            <person name="Batinovic S."/>
            <person name="Rose J.J.A."/>
            <person name="Ratcliffe J."/>
            <person name="Seviour R.J."/>
            <person name="Petrovski S."/>
        </authorList>
    </citation>
    <scope>NUCLEOTIDE SEQUENCE</scope>
    <source>
        <strain evidence="2">CON44</strain>
    </source>
</reference>
<dbReference type="InterPro" id="IPR002372">
    <property type="entry name" value="PQQ_rpt_dom"/>
</dbReference>
<dbReference type="Pfam" id="PF13360">
    <property type="entry name" value="PQQ_2"/>
    <property type="match status" value="2"/>
</dbReference>
<feature type="domain" description="Pyrrolo-quinoline quinone repeat" evidence="1">
    <location>
        <begin position="59"/>
        <end position="160"/>
    </location>
</feature>